<keyword evidence="6" id="KW-0472">Membrane</keyword>
<dbReference type="GO" id="GO:1990281">
    <property type="term" value="C:efflux pump complex"/>
    <property type="evidence" value="ECO:0007669"/>
    <property type="project" value="TreeGrafter"/>
</dbReference>
<protein>
    <submittedName>
        <fullName evidence="9">Outer membrane protein</fullName>
    </submittedName>
</protein>
<organism evidence="9 10">
    <name type="scientific">Dinghuibacter silviterrae</name>
    <dbReference type="NCBI Taxonomy" id="1539049"/>
    <lineage>
        <taxon>Bacteria</taxon>
        <taxon>Pseudomonadati</taxon>
        <taxon>Bacteroidota</taxon>
        <taxon>Chitinophagia</taxon>
        <taxon>Chitinophagales</taxon>
        <taxon>Chitinophagaceae</taxon>
        <taxon>Dinghuibacter</taxon>
    </lineage>
</organism>
<dbReference type="GO" id="GO:0015288">
    <property type="term" value="F:porin activity"/>
    <property type="evidence" value="ECO:0007669"/>
    <property type="project" value="TreeGrafter"/>
</dbReference>
<evidence type="ECO:0000256" key="7">
    <source>
        <dbReference type="ARBA" id="ARBA00023237"/>
    </source>
</evidence>
<evidence type="ECO:0000256" key="6">
    <source>
        <dbReference type="ARBA" id="ARBA00023136"/>
    </source>
</evidence>
<dbReference type="PANTHER" id="PTHR30026:SF20">
    <property type="entry name" value="OUTER MEMBRANE PROTEIN TOLC"/>
    <property type="match status" value="1"/>
</dbReference>
<name>A0A4R8DSG7_9BACT</name>
<dbReference type="AlphaFoldDB" id="A0A4R8DSG7"/>
<evidence type="ECO:0000256" key="4">
    <source>
        <dbReference type="ARBA" id="ARBA00022452"/>
    </source>
</evidence>
<dbReference type="Proteomes" id="UP000294498">
    <property type="component" value="Unassembled WGS sequence"/>
</dbReference>
<dbReference type="InterPro" id="IPR003423">
    <property type="entry name" value="OMP_efflux"/>
</dbReference>
<keyword evidence="3" id="KW-0813">Transport</keyword>
<feature type="chain" id="PRO_5020210209" evidence="8">
    <location>
        <begin position="21"/>
        <end position="453"/>
    </location>
</feature>
<evidence type="ECO:0000256" key="8">
    <source>
        <dbReference type="SAM" id="SignalP"/>
    </source>
</evidence>
<evidence type="ECO:0000256" key="1">
    <source>
        <dbReference type="ARBA" id="ARBA00004442"/>
    </source>
</evidence>
<comment type="caution">
    <text evidence="9">The sequence shown here is derived from an EMBL/GenBank/DDBJ whole genome shotgun (WGS) entry which is preliminary data.</text>
</comment>
<dbReference type="GO" id="GO:0009279">
    <property type="term" value="C:cell outer membrane"/>
    <property type="evidence" value="ECO:0007669"/>
    <property type="project" value="UniProtKB-SubCell"/>
</dbReference>
<dbReference type="InterPro" id="IPR051906">
    <property type="entry name" value="TolC-like"/>
</dbReference>
<keyword evidence="7" id="KW-0998">Cell outer membrane</keyword>
<evidence type="ECO:0000256" key="5">
    <source>
        <dbReference type="ARBA" id="ARBA00022692"/>
    </source>
</evidence>
<keyword evidence="10" id="KW-1185">Reference proteome</keyword>
<keyword evidence="5" id="KW-0812">Transmembrane</keyword>
<comment type="similarity">
    <text evidence="2">Belongs to the outer membrane factor (OMF) (TC 1.B.17) family.</text>
</comment>
<reference evidence="9 10" key="1">
    <citation type="submission" date="2019-03" db="EMBL/GenBank/DDBJ databases">
        <title>Genomic Encyclopedia of Type Strains, Phase IV (KMG-IV): sequencing the most valuable type-strain genomes for metagenomic binning, comparative biology and taxonomic classification.</title>
        <authorList>
            <person name="Goeker M."/>
        </authorList>
    </citation>
    <scope>NUCLEOTIDE SEQUENCE [LARGE SCALE GENOMIC DNA]</scope>
    <source>
        <strain evidence="9 10">DSM 100059</strain>
    </source>
</reference>
<keyword evidence="4" id="KW-1134">Transmembrane beta strand</keyword>
<accession>A0A4R8DSG7</accession>
<proteinExistence type="inferred from homology"/>
<sequence>MIKRIVLWGGLVLAGARAGAQVTALSLQDCIDIGVTRSTPVLLGNNAVALSAAQVLEAYGQLFLPDLTAGAGYNYSVGNNFYGTVGPELVRANRSAFNYQLTSSINIFSGYSNLSAWKAAKLNKQSAELSLEWAKEQIAQDITQSYLQVILDRKFVDLDSDNLRISEKREDQLTALTTVGQRAKTDLYQQQAQTSRDQLTLINARNQLRTDKILLLKKLRLDSLDRYAFPDLTVDDAPRTEVYGNEEALVQKALSDRVDQESLRINTEAADWEIKRYKGGYLPKVSFGAGVYDAGAYFNSLYINHTAASTAGQEPVYNQLYKQINGVFGVSATWNIFDKYYTKSNVEAARIQSSNARIDLEDNRVAIVSEVRQAYGDYTAALQQVSTAQKGLVAAQEAFDNLTGRYQQGVSDFIDLSNAQLVLLQAKQTAVQASLSIMLQKRVIDFYTGHELK</sequence>
<dbReference type="EMBL" id="SODV01000001">
    <property type="protein sequence ID" value="TDX01202.1"/>
    <property type="molecule type" value="Genomic_DNA"/>
</dbReference>
<comment type="subcellular location">
    <subcellularLocation>
        <location evidence="1">Cell outer membrane</location>
    </subcellularLocation>
</comment>
<feature type="signal peptide" evidence="8">
    <location>
        <begin position="1"/>
        <end position="20"/>
    </location>
</feature>
<dbReference type="RefSeq" id="WP_133993549.1">
    <property type="nucleotide sequence ID" value="NZ_SODV01000001.1"/>
</dbReference>
<evidence type="ECO:0000256" key="2">
    <source>
        <dbReference type="ARBA" id="ARBA00007613"/>
    </source>
</evidence>
<gene>
    <name evidence="9" type="ORF">EDB95_2234</name>
</gene>
<dbReference type="PANTHER" id="PTHR30026">
    <property type="entry name" value="OUTER MEMBRANE PROTEIN TOLC"/>
    <property type="match status" value="1"/>
</dbReference>
<dbReference type="OrthoDB" id="367883at2"/>
<evidence type="ECO:0000313" key="9">
    <source>
        <dbReference type="EMBL" id="TDX01202.1"/>
    </source>
</evidence>
<keyword evidence="8" id="KW-0732">Signal</keyword>
<evidence type="ECO:0000313" key="10">
    <source>
        <dbReference type="Proteomes" id="UP000294498"/>
    </source>
</evidence>
<evidence type="ECO:0000256" key="3">
    <source>
        <dbReference type="ARBA" id="ARBA00022448"/>
    </source>
</evidence>
<dbReference type="SUPFAM" id="SSF56954">
    <property type="entry name" value="Outer membrane efflux proteins (OEP)"/>
    <property type="match status" value="1"/>
</dbReference>
<dbReference type="Pfam" id="PF02321">
    <property type="entry name" value="OEP"/>
    <property type="match status" value="2"/>
</dbReference>
<dbReference type="Gene3D" id="1.20.1600.10">
    <property type="entry name" value="Outer membrane efflux proteins (OEP)"/>
    <property type="match status" value="1"/>
</dbReference>
<dbReference type="GO" id="GO:0015562">
    <property type="term" value="F:efflux transmembrane transporter activity"/>
    <property type="evidence" value="ECO:0007669"/>
    <property type="project" value="InterPro"/>
</dbReference>